<evidence type="ECO:0000313" key="1">
    <source>
        <dbReference type="EMBL" id="OTX84966.1"/>
    </source>
</evidence>
<evidence type="ECO:0000313" key="2">
    <source>
        <dbReference type="Proteomes" id="UP000194945"/>
    </source>
</evidence>
<dbReference type="EMBL" id="NFDE01000063">
    <property type="protein sequence ID" value="OTX84966.1"/>
    <property type="molecule type" value="Genomic_DNA"/>
</dbReference>
<accession>A0A242Z0I2</accession>
<evidence type="ECO:0008006" key="3">
    <source>
        <dbReference type="Google" id="ProtNLM"/>
    </source>
</evidence>
<name>A0A242Z0I2_9BACI</name>
<dbReference type="Proteomes" id="UP000194945">
    <property type="component" value="Unassembled WGS sequence"/>
</dbReference>
<reference evidence="1 2" key="1">
    <citation type="submission" date="2016-10" db="EMBL/GenBank/DDBJ databases">
        <title>Comparative genomics of Bacillus thuringiensis reveals a path to pathogens against multiple invertebrate hosts.</title>
        <authorList>
            <person name="Zheng J."/>
            <person name="Gao Q."/>
            <person name="Liu H."/>
            <person name="Peng D."/>
            <person name="Ruan L."/>
            <person name="Sun M."/>
        </authorList>
    </citation>
    <scope>NUCLEOTIDE SEQUENCE [LARGE SCALE GENOMIC DNA]</scope>
    <source>
        <strain evidence="1">BGSC 4BK1</strain>
    </source>
</reference>
<protein>
    <recommendedName>
        <fullName evidence="3">CRISPR-associated protein</fullName>
    </recommendedName>
</protein>
<dbReference type="RefSeq" id="WP_086422155.1">
    <property type="nucleotide sequence ID" value="NZ_NFDE01000063.1"/>
</dbReference>
<gene>
    <name evidence="1" type="ORF">BK730_24660</name>
</gene>
<dbReference type="AlphaFoldDB" id="A0A242Z0I2"/>
<organism evidence="1 2">
    <name type="scientific">Bacillus wiedmannii</name>
    <dbReference type="NCBI Taxonomy" id="1890302"/>
    <lineage>
        <taxon>Bacteria</taxon>
        <taxon>Bacillati</taxon>
        <taxon>Bacillota</taxon>
        <taxon>Bacilli</taxon>
        <taxon>Bacillales</taxon>
        <taxon>Bacillaceae</taxon>
        <taxon>Bacillus</taxon>
        <taxon>Bacillus cereus group</taxon>
    </lineage>
</organism>
<proteinExistence type="predicted"/>
<comment type="caution">
    <text evidence="1">The sequence shown here is derived from an EMBL/GenBank/DDBJ whole genome shotgun (WGS) entry which is preliminary data.</text>
</comment>
<sequence length="197" mass="22293">MSIICANVKISGTRPLLFNRFTEDAIPITKQEKWGVPGNNPQEWKKTFQATPQGQLYLDPIYIFSCLRAGGKFISKGRGTLEPEVASTLQVLDNKIFINRFLPPINEITRDDKSDVYIDVRPVSRRGVKNIRYRLAISSGWETQFSIIWEGTLINREQMRAICQDAGAYAGLGDARKVGFGRFHVTDFNIIQDTVHA</sequence>